<feature type="chain" id="PRO_5004507251" description="feruloyl esterase" evidence="10">
    <location>
        <begin position="26"/>
        <end position="331"/>
    </location>
</feature>
<evidence type="ECO:0000256" key="8">
    <source>
        <dbReference type="ARBA" id="ARBA00023326"/>
    </source>
</evidence>
<dbReference type="Proteomes" id="UP000016923">
    <property type="component" value="Unassembled WGS sequence"/>
</dbReference>
<evidence type="ECO:0000256" key="2">
    <source>
        <dbReference type="ARBA" id="ARBA00013091"/>
    </source>
</evidence>
<evidence type="ECO:0000313" key="12">
    <source>
        <dbReference type="Proteomes" id="UP000016923"/>
    </source>
</evidence>
<evidence type="ECO:0000256" key="7">
    <source>
        <dbReference type="ARBA" id="ARBA00023277"/>
    </source>
</evidence>
<evidence type="ECO:0000256" key="4">
    <source>
        <dbReference type="ARBA" id="ARBA00022651"/>
    </source>
</evidence>
<evidence type="ECO:0000256" key="9">
    <source>
        <dbReference type="ARBA" id="ARBA00034075"/>
    </source>
</evidence>
<gene>
    <name evidence="11" type="ORF">F503_01427</name>
</gene>
<dbReference type="GO" id="GO:0005576">
    <property type="term" value="C:extracellular region"/>
    <property type="evidence" value="ECO:0007669"/>
    <property type="project" value="UniProtKB-SubCell"/>
</dbReference>
<accession>S3CDM6</accession>
<reference evidence="11 12" key="1">
    <citation type="journal article" date="2013" name="BMC Genomics">
        <title>The genome and transcriptome of the pine saprophyte Ophiostoma piceae, and a comparison with the bark beetle-associated pine pathogen Grosmannia clavigera.</title>
        <authorList>
            <person name="Haridas S."/>
            <person name="Wang Y."/>
            <person name="Lim L."/>
            <person name="Massoumi Alamouti S."/>
            <person name="Jackman S."/>
            <person name="Docking R."/>
            <person name="Robertson G."/>
            <person name="Birol I."/>
            <person name="Bohlmann J."/>
            <person name="Breuil C."/>
        </authorList>
    </citation>
    <scope>NUCLEOTIDE SEQUENCE [LARGE SCALE GENOMIC DNA]</scope>
    <source>
        <strain evidence="11 12">UAMH 11346</strain>
    </source>
</reference>
<dbReference type="HOGENOM" id="CLU_027551_3_0_1"/>
<feature type="signal peptide" evidence="10">
    <location>
        <begin position="1"/>
        <end position="25"/>
    </location>
</feature>
<evidence type="ECO:0000256" key="5">
    <source>
        <dbReference type="ARBA" id="ARBA00022729"/>
    </source>
</evidence>
<dbReference type="VEuPathDB" id="FungiDB:F503_01427"/>
<dbReference type="GO" id="GO:0045493">
    <property type="term" value="P:xylan catabolic process"/>
    <property type="evidence" value="ECO:0007669"/>
    <property type="project" value="UniProtKB-KW"/>
</dbReference>
<dbReference type="InterPro" id="IPR043595">
    <property type="entry name" value="FaeB/C/D"/>
</dbReference>
<keyword evidence="12" id="KW-1185">Reference proteome</keyword>
<dbReference type="OrthoDB" id="424610at2759"/>
<dbReference type="EMBL" id="KE148161">
    <property type="protein sequence ID" value="EPE04423.1"/>
    <property type="molecule type" value="Genomic_DNA"/>
</dbReference>
<organism evidence="11 12">
    <name type="scientific">Ophiostoma piceae (strain UAMH 11346)</name>
    <name type="common">Sap stain fungus</name>
    <dbReference type="NCBI Taxonomy" id="1262450"/>
    <lineage>
        <taxon>Eukaryota</taxon>
        <taxon>Fungi</taxon>
        <taxon>Dikarya</taxon>
        <taxon>Ascomycota</taxon>
        <taxon>Pezizomycotina</taxon>
        <taxon>Sordariomycetes</taxon>
        <taxon>Sordariomycetidae</taxon>
        <taxon>Ophiostomatales</taxon>
        <taxon>Ophiostomataceae</taxon>
        <taxon>Ophiostoma</taxon>
    </lineage>
</organism>
<dbReference type="PANTHER" id="PTHR38050">
    <property type="match status" value="1"/>
</dbReference>
<dbReference type="GO" id="GO:0030600">
    <property type="term" value="F:feruloyl esterase activity"/>
    <property type="evidence" value="ECO:0007669"/>
    <property type="project" value="UniProtKB-EC"/>
</dbReference>
<keyword evidence="4" id="KW-0858">Xylan degradation</keyword>
<dbReference type="EC" id="3.1.1.73" evidence="2"/>
<evidence type="ECO:0000256" key="3">
    <source>
        <dbReference type="ARBA" id="ARBA00022525"/>
    </source>
</evidence>
<comment type="catalytic activity">
    <reaction evidence="9">
        <text>feruloyl-polysaccharide + H2O = ferulate + polysaccharide.</text>
        <dbReference type="EC" id="3.1.1.73"/>
    </reaction>
</comment>
<name>S3CDM6_OPHP1</name>
<dbReference type="Gene3D" id="3.40.50.1820">
    <property type="entry name" value="alpha/beta hydrolase"/>
    <property type="match status" value="1"/>
</dbReference>
<keyword evidence="3" id="KW-0964">Secreted</keyword>
<proteinExistence type="predicted"/>
<keyword evidence="7" id="KW-0119">Carbohydrate metabolism</keyword>
<dbReference type="PANTHER" id="PTHR38050:SF2">
    <property type="entry name" value="FERULOYL ESTERASE C-RELATED"/>
    <property type="match status" value="1"/>
</dbReference>
<comment type="subcellular location">
    <subcellularLocation>
        <location evidence="1">Secreted</location>
    </subcellularLocation>
</comment>
<keyword evidence="8" id="KW-0624">Polysaccharide degradation</keyword>
<dbReference type="SUPFAM" id="SSF53474">
    <property type="entry name" value="alpha/beta-Hydrolases"/>
    <property type="match status" value="1"/>
</dbReference>
<evidence type="ECO:0000256" key="10">
    <source>
        <dbReference type="SAM" id="SignalP"/>
    </source>
</evidence>
<protein>
    <recommendedName>
        <fullName evidence="2">feruloyl esterase</fullName>
        <ecNumber evidence="2">3.1.1.73</ecNumber>
    </recommendedName>
</protein>
<dbReference type="eggNOG" id="ENOG502SBTI">
    <property type="taxonomic scope" value="Eukaryota"/>
</dbReference>
<sequence length="331" mass="36071">MVSTTVFRALARALSILSATPQGYAAAVPPHSGCGKPLSYGQSPSSFHNVTIWSGNLERRFVVFIPPAYDTLRPSQLIVSFHGGTKTAEEQISLDSLTSDDFNAQSIVIYPQGYNNTWQGTPGRITNDVLFTSDILDYVEATYCIDPKRIMSTGKSQGAGVCNLLACDATLSQRIAAYAPVSGAYYVDSIPCYPDTVAFPCSPGRSDIPILAFHGGNDTVISYNGGDRKGQCLPSIPHWIQAWASRDGLDVSRNRSTLIATNATKYSFGPPSSRCENPGKFSYVNLVYDSDIGHDWPSTTPNDDNQKPYHYVASFNATPIILDFFKHYPLP</sequence>
<evidence type="ECO:0000313" key="11">
    <source>
        <dbReference type="EMBL" id="EPE04423.1"/>
    </source>
</evidence>
<keyword evidence="6" id="KW-0378">Hydrolase</keyword>
<dbReference type="STRING" id="1262450.S3CDM6"/>
<keyword evidence="5 10" id="KW-0732">Signal</keyword>
<evidence type="ECO:0000256" key="1">
    <source>
        <dbReference type="ARBA" id="ARBA00004613"/>
    </source>
</evidence>
<dbReference type="InterPro" id="IPR029058">
    <property type="entry name" value="AB_hydrolase_fold"/>
</dbReference>
<dbReference type="OMA" id="IAFTMEM"/>
<dbReference type="AlphaFoldDB" id="S3CDM6"/>
<evidence type="ECO:0000256" key="6">
    <source>
        <dbReference type="ARBA" id="ARBA00022801"/>
    </source>
</evidence>